<sequence length="66" mass="7360">MKEIVKQTSCRVQSAERINSRNQTGVPKSRIFNFCVNLINYLKGIDMWVAMQQGVGARGEGEISTA</sequence>
<reference evidence="1 2" key="1">
    <citation type="submission" date="2020-10" db="EMBL/GenBank/DDBJ databases">
        <title>Plant Genome Project.</title>
        <authorList>
            <person name="Zhang R.-G."/>
        </authorList>
    </citation>
    <scope>NUCLEOTIDE SEQUENCE [LARGE SCALE GENOMIC DNA]</scope>
    <source>
        <strain evidence="1">FAFU-HL-1</strain>
        <tissue evidence="1">Leaf</tissue>
    </source>
</reference>
<comment type="caution">
    <text evidence="1">The sequence shown here is derived from an EMBL/GenBank/DDBJ whole genome shotgun (WGS) entry which is preliminary data.</text>
</comment>
<evidence type="ECO:0000313" key="1">
    <source>
        <dbReference type="EMBL" id="KAF9687252.1"/>
    </source>
</evidence>
<keyword evidence="2" id="KW-1185">Reference proteome</keyword>
<evidence type="ECO:0000313" key="2">
    <source>
        <dbReference type="Proteomes" id="UP000657918"/>
    </source>
</evidence>
<dbReference type="AlphaFoldDB" id="A0A835N6L5"/>
<name>A0A835N6L5_9ROSI</name>
<dbReference type="Proteomes" id="UP000657918">
    <property type="component" value="Unassembled WGS sequence"/>
</dbReference>
<organism evidence="1 2">
    <name type="scientific">Salix dunnii</name>
    <dbReference type="NCBI Taxonomy" id="1413687"/>
    <lineage>
        <taxon>Eukaryota</taxon>
        <taxon>Viridiplantae</taxon>
        <taxon>Streptophyta</taxon>
        <taxon>Embryophyta</taxon>
        <taxon>Tracheophyta</taxon>
        <taxon>Spermatophyta</taxon>
        <taxon>Magnoliopsida</taxon>
        <taxon>eudicotyledons</taxon>
        <taxon>Gunneridae</taxon>
        <taxon>Pentapetalae</taxon>
        <taxon>rosids</taxon>
        <taxon>fabids</taxon>
        <taxon>Malpighiales</taxon>
        <taxon>Salicaceae</taxon>
        <taxon>Saliceae</taxon>
        <taxon>Salix</taxon>
    </lineage>
</organism>
<proteinExistence type="predicted"/>
<gene>
    <name evidence="1" type="ORF">SADUNF_Sadunf02G0074200</name>
</gene>
<protein>
    <submittedName>
        <fullName evidence="1">Uncharacterized protein</fullName>
    </submittedName>
</protein>
<accession>A0A835N6L5</accession>
<dbReference type="EMBL" id="JADGMS010000002">
    <property type="protein sequence ID" value="KAF9687252.1"/>
    <property type="molecule type" value="Genomic_DNA"/>
</dbReference>